<protein>
    <submittedName>
        <fullName evidence="2">Uncharacterized protein</fullName>
    </submittedName>
</protein>
<organism evidence="2 3">
    <name type="scientific">Lepidopterella palustris CBS 459.81</name>
    <dbReference type="NCBI Taxonomy" id="1314670"/>
    <lineage>
        <taxon>Eukaryota</taxon>
        <taxon>Fungi</taxon>
        <taxon>Dikarya</taxon>
        <taxon>Ascomycota</taxon>
        <taxon>Pezizomycotina</taxon>
        <taxon>Dothideomycetes</taxon>
        <taxon>Pleosporomycetidae</taxon>
        <taxon>Mytilinidiales</taxon>
        <taxon>Argynnaceae</taxon>
        <taxon>Lepidopterella</taxon>
    </lineage>
</organism>
<dbReference type="OrthoDB" id="423498at2759"/>
<feature type="compositionally biased region" description="Low complexity" evidence="1">
    <location>
        <begin position="17"/>
        <end position="42"/>
    </location>
</feature>
<feature type="compositionally biased region" description="Polar residues" evidence="1">
    <location>
        <begin position="1"/>
        <end position="16"/>
    </location>
</feature>
<evidence type="ECO:0000313" key="2">
    <source>
        <dbReference type="EMBL" id="OCK83929.1"/>
    </source>
</evidence>
<sequence length="621" mass="69112">MASATNLKLNSKTQPIAQSAASKASAATTKTAAQPTAQSAASNLQAATSNPAFSNSSTIPSLESKSDFPSLRVSPNTTTTTPKNAPKGGTPPSAAATNQWPHPAPKSAPNVTTLPKNLPAPTPMFILLPGNFTGDLWHCAAAGLLATRDKNKVIQGYPIIVLGIEESEFIGPVRVLEEPSESFRQGRPSYEYFWSIGVPCFLARMSRKIVSNANPKTTLQEAISDLKHGESYFKHMALVYQSMTARKDVNSVETNPLEDNQLFNHNKAASVFTASNQPQPAKFVWEYPGEGFQLDILQVLHLWNSTSIVMQYLSNRKPEIVNESLQALRDCLAPEPGNDDVDWYSDAAKLVGELKMIIEGWKDVEAPGPRFIPFNYREGDVNIQHDSSLDLLRSFHKIANKVGKGYFRIIPIMVGLKDDGKKKAANDLLKELYDDAVAKNMEKLYIDLYPKTGRYDKRYTARFWAIVTKTMNDLVFGLIGGRSGSIDVASFMGMNTCSWDEPVLDPKNLCNYPPSRAAYWNSQKKQYLRLYNQYPCMSIIMLDPTSKNNLASKDYNVYRELDAASTEAWLTKSRSDENGTTPVKPELAFRNEPRSSSRPSQCTRFPRVAEFFNGERIYRKK</sequence>
<dbReference type="Proteomes" id="UP000250266">
    <property type="component" value="Unassembled WGS sequence"/>
</dbReference>
<accession>A0A8E2JJ30</accession>
<proteinExistence type="predicted"/>
<name>A0A8E2JJ30_9PEZI</name>
<evidence type="ECO:0000313" key="3">
    <source>
        <dbReference type="Proteomes" id="UP000250266"/>
    </source>
</evidence>
<feature type="compositionally biased region" description="Low complexity" evidence="1">
    <location>
        <begin position="75"/>
        <end position="92"/>
    </location>
</feature>
<feature type="region of interest" description="Disordered" evidence="1">
    <location>
        <begin position="1"/>
        <end position="115"/>
    </location>
</feature>
<keyword evidence="3" id="KW-1185">Reference proteome</keyword>
<reference evidence="2 3" key="1">
    <citation type="journal article" date="2016" name="Nat. Commun.">
        <title>Ectomycorrhizal ecology is imprinted in the genome of the dominant symbiotic fungus Cenococcum geophilum.</title>
        <authorList>
            <consortium name="DOE Joint Genome Institute"/>
            <person name="Peter M."/>
            <person name="Kohler A."/>
            <person name="Ohm R.A."/>
            <person name="Kuo A."/>
            <person name="Krutzmann J."/>
            <person name="Morin E."/>
            <person name="Arend M."/>
            <person name="Barry K.W."/>
            <person name="Binder M."/>
            <person name="Choi C."/>
            <person name="Clum A."/>
            <person name="Copeland A."/>
            <person name="Grisel N."/>
            <person name="Haridas S."/>
            <person name="Kipfer T."/>
            <person name="LaButti K."/>
            <person name="Lindquist E."/>
            <person name="Lipzen A."/>
            <person name="Maire R."/>
            <person name="Meier B."/>
            <person name="Mihaltcheva S."/>
            <person name="Molinier V."/>
            <person name="Murat C."/>
            <person name="Poggeler S."/>
            <person name="Quandt C.A."/>
            <person name="Sperisen C."/>
            <person name="Tritt A."/>
            <person name="Tisserant E."/>
            <person name="Crous P.W."/>
            <person name="Henrissat B."/>
            <person name="Nehls U."/>
            <person name="Egli S."/>
            <person name="Spatafora J.W."/>
            <person name="Grigoriev I.V."/>
            <person name="Martin F.M."/>
        </authorList>
    </citation>
    <scope>NUCLEOTIDE SEQUENCE [LARGE SCALE GENOMIC DNA]</scope>
    <source>
        <strain evidence="2 3">CBS 459.81</strain>
    </source>
</reference>
<dbReference type="AlphaFoldDB" id="A0A8E2JJ30"/>
<gene>
    <name evidence="2" type="ORF">K432DRAFT_464338</name>
</gene>
<evidence type="ECO:0000256" key="1">
    <source>
        <dbReference type="SAM" id="MobiDB-lite"/>
    </source>
</evidence>
<dbReference type="EMBL" id="KV744849">
    <property type="protein sequence ID" value="OCK83929.1"/>
    <property type="molecule type" value="Genomic_DNA"/>
</dbReference>
<feature type="region of interest" description="Disordered" evidence="1">
    <location>
        <begin position="572"/>
        <end position="602"/>
    </location>
</feature>
<feature type="compositionally biased region" description="Polar residues" evidence="1">
    <location>
        <begin position="43"/>
        <end position="63"/>
    </location>
</feature>